<dbReference type="EMBL" id="QCZG01000008">
    <property type="protein sequence ID" value="PWA12459.1"/>
    <property type="molecule type" value="Genomic_DNA"/>
</dbReference>
<accession>A0A2U1K5L1</accession>
<proteinExistence type="predicted"/>
<comment type="caution">
    <text evidence="1">The sequence shown here is derived from an EMBL/GenBank/DDBJ whole genome shotgun (WGS) entry which is preliminary data.</text>
</comment>
<reference evidence="1 2" key="1">
    <citation type="submission" date="2018-04" db="EMBL/GenBank/DDBJ databases">
        <title>Camelliibacillus theae gen. nov., sp. nov., isolated from Pu'er tea.</title>
        <authorList>
            <person name="Niu L."/>
        </authorList>
    </citation>
    <scope>NUCLEOTIDE SEQUENCE [LARGE SCALE GENOMIC DNA]</scope>
    <source>
        <strain evidence="1 2">T8</strain>
    </source>
</reference>
<dbReference type="Proteomes" id="UP000245998">
    <property type="component" value="Unassembled WGS sequence"/>
</dbReference>
<keyword evidence="2" id="KW-1185">Reference proteome</keyword>
<protein>
    <submittedName>
        <fullName evidence="1">Uncharacterized protein</fullName>
    </submittedName>
</protein>
<dbReference type="AlphaFoldDB" id="A0A2U1K5L1"/>
<organism evidence="1 2">
    <name type="scientific">Pueribacillus theae</name>
    <dbReference type="NCBI Taxonomy" id="2171751"/>
    <lineage>
        <taxon>Bacteria</taxon>
        <taxon>Bacillati</taxon>
        <taxon>Bacillota</taxon>
        <taxon>Bacilli</taxon>
        <taxon>Bacillales</taxon>
        <taxon>Bacillaceae</taxon>
        <taxon>Pueribacillus</taxon>
    </lineage>
</organism>
<gene>
    <name evidence="1" type="ORF">DCC39_05440</name>
</gene>
<evidence type="ECO:0000313" key="1">
    <source>
        <dbReference type="EMBL" id="PWA12459.1"/>
    </source>
</evidence>
<name>A0A2U1K5L1_9BACI</name>
<evidence type="ECO:0000313" key="2">
    <source>
        <dbReference type="Proteomes" id="UP000245998"/>
    </source>
</evidence>
<sequence>MSRQYLLFYTIGDIYICRLNVESTIIQQKPIEIVELFGVAKCDKIVSFSPLLPNKKSRKTTGQAYAST</sequence>